<dbReference type="PANTHER" id="PTHR12126">
    <property type="entry name" value="NADH-UBIQUINONE OXIDOREDUCTASE 39 KDA SUBUNIT-RELATED"/>
    <property type="match status" value="1"/>
</dbReference>
<organism evidence="2 3">
    <name type="scientific">Roseospira goensis</name>
    <dbReference type="NCBI Taxonomy" id="391922"/>
    <lineage>
        <taxon>Bacteria</taxon>
        <taxon>Pseudomonadati</taxon>
        <taxon>Pseudomonadota</taxon>
        <taxon>Alphaproteobacteria</taxon>
        <taxon>Rhodospirillales</taxon>
        <taxon>Rhodospirillaceae</taxon>
        <taxon>Roseospira</taxon>
    </lineage>
</organism>
<dbReference type="PANTHER" id="PTHR12126:SF11">
    <property type="entry name" value="NADH DEHYDROGENASE [UBIQUINONE] 1 ALPHA SUBCOMPLEX SUBUNIT 9, MITOCHONDRIAL"/>
    <property type="match status" value="1"/>
</dbReference>
<reference evidence="2 3" key="1">
    <citation type="submission" date="2020-08" db="EMBL/GenBank/DDBJ databases">
        <title>Genome sequencing of Purple Non-Sulfur Bacteria from various extreme environments.</title>
        <authorList>
            <person name="Mayer M."/>
        </authorList>
    </citation>
    <scope>NUCLEOTIDE SEQUENCE [LARGE SCALE GENOMIC DNA]</scope>
    <source>
        <strain evidence="2 3">JA135</strain>
    </source>
</reference>
<proteinExistence type="predicted"/>
<feature type="domain" description="NAD(P)-binding" evidence="1">
    <location>
        <begin position="10"/>
        <end position="153"/>
    </location>
</feature>
<dbReference type="InterPro" id="IPR016040">
    <property type="entry name" value="NAD(P)-bd_dom"/>
</dbReference>
<keyword evidence="3" id="KW-1185">Reference proteome</keyword>
<name>A0A7W6WKS3_9PROT</name>
<dbReference type="Gene3D" id="3.40.50.720">
    <property type="entry name" value="NAD(P)-binding Rossmann-like Domain"/>
    <property type="match status" value="1"/>
</dbReference>
<dbReference type="EC" id="1.6.99.3" evidence="2"/>
<dbReference type="GO" id="GO:0016491">
    <property type="term" value="F:oxidoreductase activity"/>
    <property type="evidence" value="ECO:0007669"/>
    <property type="project" value="UniProtKB-KW"/>
</dbReference>
<evidence type="ECO:0000313" key="3">
    <source>
        <dbReference type="Proteomes" id="UP000555728"/>
    </source>
</evidence>
<dbReference type="GO" id="GO:0044877">
    <property type="term" value="F:protein-containing complex binding"/>
    <property type="evidence" value="ECO:0007669"/>
    <property type="project" value="TreeGrafter"/>
</dbReference>
<evidence type="ECO:0000259" key="1">
    <source>
        <dbReference type="Pfam" id="PF13460"/>
    </source>
</evidence>
<gene>
    <name evidence="2" type="ORF">GGD88_001819</name>
</gene>
<dbReference type="EMBL" id="JACIGI010000012">
    <property type="protein sequence ID" value="MBB4286094.1"/>
    <property type="molecule type" value="Genomic_DNA"/>
</dbReference>
<dbReference type="Proteomes" id="UP000555728">
    <property type="component" value="Unassembled WGS sequence"/>
</dbReference>
<dbReference type="AlphaFoldDB" id="A0A7W6WKS3"/>
<accession>A0A7W6WKS3</accession>
<evidence type="ECO:0000313" key="2">
    <source>
        <dbReference type="EMBL" id="MBB4286094.1"/>
    </source>
</evidence>
<protein>
    <submittedName>
        <fullName evidence="2">NADH dehydrogenase</fullName>
        <ecNumber evidence="2">1.6.99.3</ecNumber>
    </submittedName>
</protein>
<dbReference type="Pfam" id="PF13460">
    <property type="entry name" value="NAD_binding_10"/>
    <property type="match status" value="1"/>
</dbReference>
<keyword evidence="2" id="KW-0560">Oxidoreductase</keyword>
<dbReference type="InterPro" id="IPR051207">
    <property type="entry name" value="ComplexI_NDUFA9_subunit"/>
</dbReference>
<dbReference type="RefSeq" id="WP_184434425.1">
    <property type="nucleotide sequence ID" value="NZ_JACIGI010000012.1"/>
</dbReference>
<sequence length="338" mass="36849">MALRLVTIFGGSGFIGRQIVQDLASMGVRVRVAVRDPQKAAFLKPLGDLGQIAPMKVNVADEQAVARAVEGADAVVNLIGILYESGRRTFQALHVDAPERIARLSKAAGVQRFVHMSALGADPQADAAYARAKAEGEAAVRRHIPEASILRPSVVFGSHDSFFNMFGAMTRLVPALPYYVKDAFRLVRDETTGRPAIDLGGSGGPRFQPVYVGDVSEATIKCLTSDAFAGQTFELGGPRAYTMREIMELVVEQTERRTWVVPVPFWVARIQAKVMGLLPKPLITPDQVKLLERDNVVTGTLPGFEALGIEPTAAEAILPTYMNRFRPHHRNVILRAPQ</sequence>
<dbReference type="SUPFAM" id="SSF51735">
    <property type="entry name" value="NAD(P)-binding Rossmann-fold domains"/>
    <property type="match status" value="1"/>
</dbReference>
<comment type="caution">
    <text evidence="2">The sequence shown here is derived from an EMBL/GenBank/DDBJ whole genome shotgun (WGS) entry which is preliminary data.</text>
</comment>
<dbReference type="CDD" id="cd05271">
    <property type="entry name" value="NDUFA9_like_SDR_a"/>
    <property type="match status" value="1"/>
</dbReference>
<dbReference type="InterPro" id="IPR036291">
    <property type="entry name" value="NAD(P)-bd_dom_sf"/>
</dbReference>